<evidence type="ECO:0000259" key="1">
    <source>
        <dbReference type="Pfam" id="PF12680"/>
    </source>
</evidence>
<sequence>MNTPLEQHLAWFSGLTPSTLARIEAVYAPDARFADPVHKISGRDAIQALYARMFDTLETPCFTITRVIAEDDNAFVAWRFDYRYRGRAHGFDGASVLEMDDKGLIARQQDYWDSADALAPLPLVGPLLRLIKRRMA</sequence>
<proteinExistence type="predicted"/>
<dbReference type="Pfam" id="PF12680">
    <property type="entry name" value="SnoaL_2"/>
    <property type="match status" value="1"/>
</dbReference>
<dbReference type="Gene3D" id="3.10.450.50">
    <property type="match status" value="1"/>
</dbReference>
<evidence type="ECO:0000313" key="2">
    <source>
        <dbReference type="EMBL" id="TIC87203.1"/>
    </source>
</evidence>
<name>A0A4V4N965_9NEIS</name>
<feature type="domain" description="SnoaL-like" evidence="1">
    <location>
        <begin position="10"/>
        <end position="107"/>
    </location>
</feature>
<evidence type="ECO:0000313" key="3">
    <source>
        <dbReference type="Proteomes" id="UP000308891"/>
    </source>
</evidence>
<dbReference type="EMBL" id="STGJ01000001">
    <property type="protein sequence ID" value="TIC87203.1"/>
    <property type="molecule type" value="Genomic_DNA"/>
</dbReference>
<dbReference type="InterPro" id="IPR032710">
    <property type="entry name" value="NTF2-like_dom_sf"/>
</dbReference>
<keyword evidence="3" id="KW-1185">Reference proteome</keyword>
<dbReference type="SUPFAM" id="SSF54427">
    <property type="entry name" value="NTF2-like"/>
    <property type="match status" value="1"/>
</dbReference>
<dbReference type="RefSeq" id="WP_136551214.1">
    <property type="nucleotide sequence ID" value="NZ_STGJ01000001.1"/>
</dbReference>
<organism evidence="2 3">
    <name type="scientific">Crenobacter intestini</name>
    <dbReference type="NCBI Taxonomy" id="2563443"/>
    <lineage>
        <taxon>Bacteria</taxon>
        <taxon>Pseudomonadati</taxon>
        <taxon>Pseudomonadota</taxon>
        <taxon>Betaproteobacteria</taxon>
        <taxon>Neisseriales</taxon>
        <taxon>Neisseriaceae</taxon>
        <taxon>Crenobacter</taxon>
    </lineage>
</organism>
<dbReference type="OrthoDB" id="1115105at2"/>
<protein>
    <submittedName>
        <fullName evidence="2">Nuclear transport factor 2 family protein</fullName>
    </submittedName>
</protein>
<dbReference type="AlphaFoldDB" id="A0A4V4N965"/>
<gene>
    <name evidence="2" type="ORF">E5K04_01945</name>
</gene>
<comment type="caution">
    <text evidence="2">The sequence shown here is derived from an EMBL/GenBank/DDBJ whole genome shotgun (WGS) entry which is preliminary data.</text>
</comment>
<accession>A0A4V4N965</accession>
<dbReference type="Proteomes" id="UP000308891">
    <property type="component" value="Unassembled WGS sequence"/>
</dbReference>
<dbReference type="InterPro" id="IPR037401">
    <property type="entry name" value="SnoaL-like"/>
</dbReference>
<reference evidence="2 3" key="1">
    <citation type="submission" date="2019-04" db="EMBL/GenBank/DDBJ databases">
        <title>Crenobacter sp. nov.</title>
        <authorList>
            <person name="Shi S."/>
        </authorList>
    </citation>
    <scope>NUCLEOTIDE SEQUENCE [LARGE SCALE GENOMIC DNA]</scope>
    <source>
        <strain evidence="2 3">GY 70310</strain>
    </source>
</reference>